<keyword evidence="6 10" id="KW-0418">Kinase</keyword>
<dbReference type="Proteomes" id="UP001184150">
    <property type="component" value="Unassembled WGS sequence"/>
</dbReference>
<evidence type="ECO:0000313" key="11">
    <source>
        <dbReference type="Proteomes" id="UP001184150"/>
    </source>
</evidence>
<dbReference type="Gene3D" id="3.30.565.10">
    <property type="entry name" value="Histidine kinase-like ATPase, C-terminal domain"/>
    <property type="match status" value="1"/>
</dbReference>
<keyword evidence="8" id="KW-1133">Transmembrane helix</keyword>
<evidence type="ECO:0000256" key="7">
    <source>
        <dbReference type="ARBA" id="ARBA00022840"/>
    </source>
</evidence>
<evidence type="ECO:0000256" key="8">
    <source>
        <dbReference type="SAM" id="Phobius"/>
    </source>
</evidence>
<keyword evidence="8" id="KW-0472">Membrane</keyword>
<dbReference type="SMART" id="SM00911">
    <property type="entry name" value="HWE_HK"/>
    <property type="match status" value="1"/>
</dbReference>
<keyword evidence="7" id="KW-0067">ATP-binding</keyword>
<organism evidence="10 11">
    <name type="scientific">Novosphingobium capsulatum</name>
    <dbReference type="NCBI Taxonomy" id="13688"/>
    <lineage>
        <taxon>Bacteria</taxon>
        <taxon>Pseudomonadati</taxon>
        <taxon>Pseudomonadota</taxon>
        <taxon>Alphaproteobacteria</taxon>
        <taxon>Sphingomonadales</taxon>
        <taxon>Sphingomonadaceae</taxon>
        <taxon>Novosphingobium</taxon>
    </lineage>
</organism>
<evidence type="ECO:0000256" key="2">
    <source>
        <dbReference type="ARBA" id="ARBA00012438"/>
    </source>
</evidence>
<evidence type="ECO:0000256" key="6">
    <source>
        <dbReference type="ARBA" id="ARBA00022777"/>
    </source>
</evidence>
<reference evidence="10 11" key="1">
    <citation type="submission" date="2023-07" db="EMBL/GenBank/DDBJ databases">
        <title>Sorghum-associated microbial communities from plants grown in Nebraska, USA.</title>
        <authorList>
            <person name="Schachtman D."/>
        </authorList>
    </citation>
    <scope>NUCLEOTIDE SEQUENCE [LARGE SCALE GENOMIC DNA]</scope>
    <source>
        <strain evidence="10 11">DS1027</strain>
    </source>
</reference>
<comment type="caution">
    <text evidence="10">The sequence shown here is derived from an EMBL/GenBank/DDBJ whole genome shotgun (WGS) entry which is preliminary data.</text>
</comment>
<dbReference type="PANTHER" id="PTHR41523:SF8">
    <property type="entry name" value="ETHYLENE RESPONSE SENSOR PROTEIN"/>
    <property type="match status" value="1"/>
</dbReference>
<dbReference type="PANTHER" id="PTHR41523">
    <property type="entry name" value="TWO-COMPONENT SYSTEM SENSOR PROTEIN"/>
    <property type="match status" value="1"/>
</dbReference>
<keyword evidence="4" id="KW-0808">Transferase</keyword>
<proteinExistence type="predicted"/>
<protein>
    <recommendedName>
        <fullName evidence="2">histidine kinase</fullName>
        <ecNumber evidence="2">2.7.13.3</ecNumber>
    </recommendedName>
</protein>
<dbReference type="EMBL" id="JAVDRD010000002">
    <property type="protein sequence ID" value="MDR6510175.1"/>
    <property type="molecule type" value="Genomic_DNA"/>
</dbReference>
<evidence type="ECO:0000256" key="4">
    <source>
        <dbReference type="ARBA" id="ARBA00022679"/>
    </source>
</evidence>
<name>A0ABU1MIM0_9SPHN</name>
<evidence type="ECO:0000256" key="5">
    <source>
        <dbReference type="ARBA" id="ARBA00022741"/>
    </source>
</evidence>
<dbReference type="RefSeq" id="WP_022674795.1">
    <property type="nucleotide sequence ID" value="NZ_JAVDRD010000002.1"/>
</dbReference>
<feature type="transmembrane region" description="Helical" evidence="8">
    <location>
        <begin position="21"/>
        <end position="42"/>
    </location>
</feature>
<evidence type="ECO:0000256" key="1">
    <source>
        <dbReference type="ARBA" id="ARBA00000085"/>
    </source>
</evidence>
<dbReference type="EC" id="2.7.13.3" evidence="2"/>
<keyword evidence="3" id="KW-0597">Phosphoprotein</keyword>
<keyword evidence="5" id="KW-0547">Nucleotide-binding</keyword>
<dbReference type="InterPro" id="IPR011102">
    <property type="entry name" value="Sig_transdc_His_kinase_HWE"/>
</dbReference>
<evidence type="ECO:0000313" key="10">
    <source>
        <dbReference type="EMBL" id="MDR6510175.1"/>
    </source>
</evidence>
<keyword evidence="8" id="KW-0812">Transmembrane</keyword>
<gene>
    <name evidence="10" type="ORF">J2792_001035</name>
</gene>
<dbReference type="InterPro" id="IPR036890">
    <property type="entry name" value="HATPase_C_sf"/>
</dbReference>
<comment type="catalytic activity">
    <reaction evidence="1">
        <text>ATP + protein L-histidine = ADP + protein N-phospho-L-histidine.</text>
        <dbReference type="EC" id="2.7.13.3"/>
    </reaction>
</comment>
<feature type="transmembrane region" description="Helical" evidence="8">
    <location>
        <begin position="100"/>
        <end position="123"/>
    </location>
</feature>
<feature type="domain" description="Signal transduction histidine kinase HWE region" evidence="9">
    <location>
        <begin position="139"/>
        <end position="218"/>
    </location>
</feature>
<evidence type="ECO:0000259" key="9">
    <source>
        <dbReference type="SMART" id="SM00911"/>
    </source>
</evidence>
<feature type="transmembrane region" description="Helical" evidence="8">
    <location>
        <begin position="48"/>
        <end position="65"/>
    </location>
</feature>
<keyword evidence="11" id="KW-1185">Reference proteome</keyword>
<dbReference type="GO" id="GO:0016301">
    <property type="term" value="F:kinase activity"/>
    <property type="evidence" value="ECO:0007669"/>
    <property type="project" value="UniProtKB-KW"/>
</dbReference>
<sequence length="327" mass="35536">MKVLTGVSGMMRAALIRQRSALQQAILCALLVFVPSLLRLVIEPQPAVMPFLAFWPTVLIAALLLEQGFAMLAVFGSFAVAQWLFAGSIMGIAWHGRPLVSLLVGAACVVLVMGMAIVARTTVRELDAVNRQQDTFNRELRHRCRNLLSIIQALSARGPRAENPLDFFREFSHRLDSLAKASDLLRIGTEAEGHLPELIERTIGPFGQGSRIRLSGTPCTVPEPSCIPLIMAVHELCTNAIKHGALSDPAGWVDLRWFLAPDGDRLYLLWKESGGPLVSPPAHQGTGSHLLRAQPGLEAVDLMFDPRGVWCEMLIVGARACTAAEAA</sequence>
<accession>A0ABU1MIM0</accession>
<dbReference type="Pfam" id="PF07536">
    <property type="entry name" value="HWE_HK"/>
    <property type="match status" value="1"/>
</dbReference>
<evidence type="ECO:0000256" key="3">
    <source>
        <dbReference type="ARBA" id="ARBA00022553"/>
    </source>
</evidence>
<feature type="transmembrane region" description="Helical" evidence="8">
    <location>
        <begin position="72"/>
        <end position="94"/>
    </location>
</feature>